<accession>A0A0A8ZW33</accession>
<proteinExistence type="predicted"/>
<sequence length="14" mass="1630">MGYYCCVPFLFTVS</sequence>
<evidence type="ECO:0000313" key="1">
    <source>
        <dbReference type="EMBL" id="JAD43041.1"/>
    </source>
</evidence>
<protein>
    <submittedName>
        <fullName evidence="1">Uncharacterized protein</fullName>
    </submittedName>
</protein>
<dbReference type="EMBL" id="GBRH01254854">
    <property type="protein sequence ID" value="JAD43041.1"/>
    <property type="molecule type" value="Transcribed_RNA"/>
</dbReference>
<organism evidence="1">
    <name type="scientific">Arundo donax</name>
    <name type="common">Giant reed</name>
    <name type="synonym">Donax arundinaceus</name>
    <dbReference type="NCBI Taxonomy" id="35708"/>
    <lineage>
        <taxon>Eukaryota</taxon>
        <taxon>Viridiplantae</taxon>
        <taxon>Streptophyta</taxon>
        <taxon>Embryophyta</taxon>
        <taxon>Tracheophyta</taxon>
        <taxon>Spermatophyta</taxon>
        <taxon>Magnoliopsida</taxon>
        <taxon>Liliopsida</taxon>
        <taxon>Poales</taxon>
        <taxon>Poaceae</taxon>
        <taxon>PACMAD clade</taxon>
        <taxon>Arundinoideae</taxon>
        <taxon>Arundineae</taxon>
        <taxon>Arundo</taxon>
    </lineage>
</organism>
<reference evidence="1" key="2">
    <citation type="journal article" date="2015" name="Data Brief">
        <title>Shoot transcriptome of the giant reed, Arundo donax.</title>
        <authorList>
            <person name="Barrero R.A."/>
            <person name="Guerrero F.D."/>
            <person name="Moolhuijzen P."/>
            <person name="Goolsby J.A."/>
            <person name="Tidwell J."/>
            <person name="Bellgard S.E."/>
            <person name="Bellgard M.I."/>
        </authorList>
    </citation>
    <scope>NUCLEOTIDE SEQUENCE</scope>
    <source>
        <tissue evidence="1">Shoot tissue taken approximately 20 cm above the soil surface</tissue>
    </source>
</reference>
<name>A0A0A8ZW33_ARUDO</name>
<reference evidence="1" key="1">
    <citation type="submission" date="2014-09" db="EMBL/GenBank/DDBJ databases">
        <authorList>
            <person name="Magalhaes I.L.F."/>
            <person name="Oliveira U."/>
            <person name="Santos F.R."/>
            <person name="Vidigal T.H.D.A."/>
            <person name="Brescovit A.D."/>
            <person name="Santos A.J."/>
        </authorList>
    </citation>
    <scope>NUCLEOTIDE SEQUENCE</scope>
    <source>
        <tissue evidence="1">Shoot tissue taken approximately 20 cm above the soil surface</tissue>
    </source>
</reference>